<dbReference type="InterPro" id="IPR016155">
    <property type="entry name" value="Mopterin_synth/thiamin_S_b"/>
</dbReference>
<dbReference type="Proteomes" id="UP001501757">
    <property type="component" value="Unassembled WGS sequence"/>
</dbReference>
<dbReference type="CDD" id="cd00565">
    <property type="entry name" value="Ubl_ThiS"/>
    <property type="match status" value="1"/>
</dbReference>
<dbReference type="RefSeq" id="WP_102797369.1">
    <property type="nucleotide sequence ID" value="NZ_BAAAEI010000011.1"/>
</dbReference>
<keyword evidence="2" id="KW-1185">Reference proteome</keyword>
<dbReference type="Gene3D" id="3.10.20.30">
    <property type="match status" value="1"/>
</dbReference>
<evidence type="ECO:0000313" key="2">
    <source>
        <dbReference type="Proteomes" id="UP001501757"/>
    </source>
</evidence>
<dbReference type="Pfam" id="PF02597">
    <property type="entry name" value="ThiS"/>
    <property type="match status" value="1"/>
</dbReference>
<reference evidence="1 2" key="1">
    <citation type="journal article" date="2019" name="Int. J. Syst. Evol. Microbiol.">
        <title>The Global Catalogue of Microorganisms (GCM) 10K type strain sequencing project: providing services to taxonomists for standard genome sequencing and annotation.</title>
        <authorList>
            <consortium name="The Broad Institute Genomics Platform"/>
            <consortium name="The Broad Institute Genome Sequencing Center for Infectious Disease"/>
            <person name="Wu L."/>
            <person name="Ma J."/>
        </authorList>
    </citation>
    <scope>NUCLEOTIDE SEQUENCE [LARGE SCALE GENOMIC DNA]</scope>
    <source>
        <strain evidence="1 2">JCM 13378</strain>
    </source>
</reference>
<gene>
    <name evidence="1" type="primary">thiS</name>
    <name evidence="1" type="ORF">GCM10009092_21590</name>
</gene>
<dbReference type="PANTHER" id="PTHR34472">
    <property type="entry name" value="SULFUR CARRIER PROTEIN THIS"/>
    <property type="match status" value="1"/>
</dbReference>
<dbReference type="InterPro" id="IPR010035">
    <property type="entry name" value="Thi_S"/>
</dbReference>
<protein>
    <submittedName>
        <fullName evidence="1">Sulfur carrier protein ThiS</fullName>
    </submittedName>
</protein>
<dbReference type="NCBIfam" id="TIGR01683">
    <property type="entry name" value="thiS"/>
    <property type="match status" value="1"/>
</dbReference>
<dbReference type="EMBL" id="BAAAEI010000011">
    <property type="protein sequence ID" value="GAA0357032.1"/>
    <property type="molecule type" value="Genomic_DNA"/>
</dbReference>
<sequence length="66" mass="7323">MQLMINDMPQQFAQPLSIADLLQTLAQPQNGIAVALNQQVVSKSQWPHTQLKDHDRITLFKVVAGG</sequence>
<dbReference type="PANTHER" id="PTHR34472:SF1">
    <property type="entry name" value="SULFUR CARRIER PROTEIN THIS"/>
    <property type="match status" value="1"/>
</dbReference>
<accession>A0ABN0X7J8</accession>
<dbReference type="SUPFAM" id="SSF54285">
    <property type="entry name" value="MoaD/ThiS"/>
    <property type="match status" value="1"/>
</dbReference>
<proteinExistence type="predicted"/>
<evidence type="ECO:0000313" key="1">
    <source>
        <dbReference type="EMBL" id="GAA0357032.1"/>
    </source>
</evidence>
<organism evidence="1 2">
    <name type="scientific">Bowmanella denitrificans</name>
    <dbReference type="NCBI Taxonomy" id="366582"/>
    <lineage>
        <taxon>Bacteria</taxon>
        <taxon>Pseudomonadati</taxon>
        <taxon>Pseudomonadota</taxon>
        <taxon>Gammaproteobacteria</taxon>
        <taxon>Alteromonadales</taxon>
        <taxon>Alteromonadaceae</taxon>
        <taxon>Bowmanella</taxon>
    </lineage>
</organism>
<dbReference type="InterPro" id="IPR012675">
    <property type="entry name" value="Beta-grasp_dom_sf"/>
</dbReference>
<comment type="caution">
    <text evidence="1">The sequence shown here is derived from an EMBL/GenBank/DDBJ whole genome shotgun (WGS) entry which is preliminary data.</text>
</comment>
<name>A0ABN0X7J8_9ALTE</name>
<dbReference type="InterPro" id="IPR003749">
    <property type="entry name" value="ThiS/MoaD-like"/>
</dbReference>